<gene>
    <name evidence="2" type="ORF">GK091_01515</name>
</gene>
<comment type="caution">
    <text evidence="2">The sequence shown here is derived from an EMBL/GenBank/DDBJ whole genome shotgun (WGS) entry which is preliminary data.</text>
</comment>
<dbReference type="EMBL" id="JAAGNZ010000001">
    <property type="protein sequence ID" value="NEU65541.1"/>
    <property type="molecule type" value="Genomic_DNA"/>
</dbReference>
<name>A0A6M0IDW7_9BACT</name>
<dbReference type="RefSeq" id="WP_164034866.1">
    <property type="nucleotide sequence ID" value="NZ_JAAGNZ010000001.1"/>
</dbReference>
<accession>A0A6M0IDW7</accession>
<evidence type="ECO:0000313" key="2">
    <source>
        <dbReference type="EMBL" id="NEU65541.1"/>
    </source>
</evidence>
<feature type="chain" id="PRO_5026771994" description="DUF4402 domain-containing protein" evidence="1">
    <location>
        <begin position="22"/>
        <end position="166"/>
    </location>
</feature>
<evidence type="ECO:0000256" key="1">
    <source>
        <dbReference type="SAM" id="SignalP"/>
    </source>
</evidence>
<evidence type="ECO:0000313" key="3">
    <source>
        <dbReference type="Proteomes" id="UP000477386"/>
    </source>
</evidence>
<protein>
    <recommendedName>
        <fullName evidence="4">DUF4402 domain-containing protein</fullName>
    </recommendedName>
</protein>
<organism evidence="2 3">
    <name type="scientific">Spirosoma agri</name>
    <dbReference type="NCBI Taxonomy" id="1987381"/>
    <lineage>
        <taxon>Bacteria</taxon>
        <taxon>Pseudomonadati</taxon>
        <taxon>Bacteroidota</taxon>
        <taxon>Cytophagia</taxon>
        <taxon>Cytophagales</taxon>
        <taxon>Cytophagaceae</taxon>
        <taxon>Spirosoma</taxon>
    </lineage>
</organism>
<keyword evidence="1" id="KW-0732">Signal</keyword>
<sequence length="166" mass="17465">MNIVYKIGLLIGLLLCGSMVAAQPMVVDEEPIATTAPSLIGVTILGNPALSFSSVNDYQNGVLLNHNTLQLTVSLGLTWSLQVRATGDLRYQTNSIPVSAIGVQSVSLGSRPEVFLSTTDQTLASGLATSLLSAIMLIRYRTTGGPNFLKPAGSYTTGLVFTYSAL</sequence>
<proteinExistence type="predicted"/>
<reference evidence="2 3" key="1">
    <citation type="submission" date="2020-02" db="EMBL/GenBank/DDBJ databases">
        <title>Draft genome sequence of two Spirosoma agri KCTC 52727 and Spirosoma terrae KCTC 52035.</title>
        <authorList>
            <person name="Rojas J."/>
            <person name="Ambika Manirajan B."/>
            <person name="Ratering S."/>
            <person name="Suarez C."/>
            <person name="Schnell S."/>
        </authorList>
    </citation>
    <scope>NUCLEOTIDE SEQUENCE [LARGE SCALE GENOMIC DNA]</scope>
    <source>
        <strain evidence="2 3">KCTC 52727</strain>
    </source>
</reference>
<dbReference type="AlphaFoldDB" id="A0A6M0IDW7"/>
<dbReference type="Proteomes" id="UP000477386">
    <property type="component" value="Unassembled WGS sequence"/>
</dbReference>
<evidence type="ECO:0008006" key="4">
    <source>
        <dbReference type="Google" id="ProtNLM"/>
    </source>
</evidence>
<keyword evidence="3" id="KW-1185">Reference proteome</keyword>
<feature type="signal peptide" evidence="1">
    <location>
        <begin position="1"/>
        <end position="21"/>
    </location>
</feature>